<reference evidence="4" key="1">
    <citation type="submission" date="2016-10" db="EMBL/GenBank/DDBJ databases">
        <authorList>
            <person name="Benchimol M."/>
            <person name="Almeida L.G."/>
            <person name="Vasconcelos A.T."/>
            <person name="Perreira-Neves A."/>
            <person name="Rosa I.A."/>
            <person name="Tasca T."/>
            <person name="Bogo M.R."/>
            <person name="de Souza W."/>
        </authorList>
    </citation>
    <scope>NUCLEOTIDE SEQUENCE [LARGE SCALE GENOMIC DNA]</scope>
    <source>
        <strain evidence="4">K</strain>
    </source>
</reference>
<evidence type="ECO:0000256" key="2">
    <source>
        <dbReference type="ARBA" id="ARBA00022737"/>
    </source>
</evidence>
<evidence type="ECO:0000313" key="4">
    <source>
        <dbReference type="EMBL" id="OHT02015.1"/>
    </source>
</evidence>
<proteinExistence type="predicted"/>
<dbReference type="PROSITE" id="PS50082">
    <property type="entry name" value="WD_REPEATS_2"/>
    <property type="match status" value="2"/>
</dbReference>
<dbReference type="VEuPathDB" id="TrichDB:TRFO_30968"/>
<keyword evidence="1 3" id="KW-0853">WD repeat</keyword>
<dbReference type="AlphaFoldDB" id="A0A1J4JS97"/>
<evidence type="ECO:0000256" key="1">
    <source>
        <dbReference type="ARBA" id="ARBA00022574"/>
    </source>
</evidence>
<keyword evidence="5" id="KW-1185">Reference proteome</keyword>
<dbReference type="InterPro" id="IPR019775">
    <property type="entry name" value="WD40_repeat_CS"/>
</dbReference>
<keyword evidence="2" id="KW-0677">Repeat</keyword>
<sequence length="321" mass="35704">MFKLFNEITLRGVDGISCIKINPWKQEVLALSTWNGFVDCYDIFINERINRINLDCPMLAVEWISVNDIASAGADGIVYINGTQIGFHNAPISSLAFSISTQILASGSYDGIVKFWNTKTKKFITEFVTDDKIYCMAPSPPSEIVCGCGENRMIHIDCQTNVSTNEKTLMHGYNTRSIAACESMTAVSVVQGRIAVINRNNSSKTYAFKAHLNEPKNDTYESTKTVYPVNTIAFQPNTDFLASGGTDGAIYIWDVKIKRKVQSLCDVNDKLFQTSVSSLSFSSDGMYLAAAISYCFEHGPIEHAPDRLVIYRKDDIVRNSK</sequence>
<dbReference type="SUPFAM" id="SSF50978">
    <property type="entry name" value="WD40 repeat-like"/>
    <property type="match status" value="1"/>
</dbReference>
<dbReference type="Proteomes" id="UP000179807">
    <property type="component" value="Unassembled WGS sequence"/>
</dbReference>
<comment type="caution">
    <text evidence="4">The sequence shown here is derived from an EMBL/GenBank/DDBJ whole genome shotgun (WGS) entry which is preliminary data.</text>
</comment>
<dbReference type="RefSeq" id="XP_068355151.1">
    <property type="nucleotide sequence ID" value="XM_068507654.1"/>
</dbReference>
<dbReference type="GeneID" id="94842358"/>
<accession>A0A1J4JS97</accession>
<dbReference type="PROSITE" id="PS00678">
    <property type="entry name" value="WD_REPEATS_1"/>
    <property type="match status" value="2"/>
</dbReference>
<dbReference type="InterPro" id="IPR036322">
    <property type="entry name" value="WD40_repeat_dom_sf"/>
</dbReference>
<organism evidence="4 5">
    <name type="scientific">Tritrichomonas foetus</name>
    <dbReference type="NCBI Taxonomy" id="1144522"/>
    <lineage>
        <taxon>Eukaryota</taxon>
        <taxon>Metamonada</taxon>
        <taxon>Parabasalia</taxon>
        <taxon>Tritrichomonadida</taxon>
        <taxon>Tritrichomonadidae</taxon>
        <taxon>Tritrichomonas</taxon>
    </lineage>
</organism>
<evidence type="ECO:0000256" key="3">
    <source>
        <dbReference type="PROSITE-ProRule" id="PRU00221"/>
    </source>
</evidence>
<name>A0A1J4JS97_9EUKA</name>
<gene>
    <name evidence="4" type="ORF">TRFO_30968</name>
</gene>
<feature type="repeat" description="WD" evidence="3">
    <location>
        <begin position="229"/>
        <end position="263"/>
    </location>
</feature>
<dbReference type="Pfam" id="PF00400">
    <property type="entry name" value="WD40"/>
    <property type="match status" value="2"/>
</dbReference>
<dbReference type="SMART" id="SM00320">
    <property type="entry name" value="WD40"/>
    <property type="match status" value="4"/>
</dbReference>
<dbReference type="Gene3D" id="2.130.10.10">
    <property type="entry name" value="YVTN repeat-like/Quinoprotein amine dehydrogenase"/>
    <property type="match status" value="1"/>
</dbReference>
<dbReference type="OrthoDB" id="10262475at2759"/>
<feature type="repeat" description="WD" evidence="3">
    <location>
        <begin position="85"/>
        <end position="126"/>
    </location>
</feature>
<dbReference type="InterPro" id="IPR001680">
    <property type="entry name" value="WD40_rpt"/>
</dbReference>
<protein>
    <submittedName>
        <fullName evidence="4">Mitotic checkpoint protein</fullName>
    </submittedName>
</protein>
<dbReference type="PROSITE" id="PS50294">
    <property type="entry name" value="WD_REPEATS_REGION"/>
    <property type="match status" value="2"/>
</dbReference>
<dbReference type="EMBL" id="MLAK01000885">
    <property type="protein sequence ID" value="OHT02015.1"/>
    <property type="molecule type" value="Genomic_DNA"/>
</dbReference>
<dbReference type="InterPro" id="IPR015943">
    <property type="entry name" value="WD40/YVTN_repeat-like_dom_sf"/>
</dbReference>
<dbReference type="PANTHER" id="PTHR10971">
    <property type="entry name" value="MRNA EXPORT FACTOR AND BUB3"/>
    <property type="match status" value="1"/>
</dbReference>
<evidence type="ECO:0000313" key="5">
    <source>
        <dbReference type="Proteomes" id="UP000179807"/>
    </source>
</evidence>